<protein>
    <submittedName>
        <fullName evidence="4">GNAT family N-acetyltransferase</fullName>
        <ecNumber evidence="4">2.3.-.-</ecNumber>
    </submittedName>
</protein>
<dbReference type="GO" id="GO:0016746">
    <property type="term" value="F:acyltransferase activity"/>
    <property type="evidence" value="ECO:0007669"/>
    <property type="project" value="UniProtKB-KW"/>
</dbReference>
<sequence>MDPAPTPTDADRPGVVVIAVDEADPDLAAMLDCTVAELTRRYPDYHPEPFVEGGEYFVARLEGRPVGCVALVRHEDLPDAAEVKRLYVDSSARRAGVARALMDALEDRARRLGLSRVVLETGNRQPEAVALYERMGYAVTEPYHPQGWNNVSIFMARDLASPTSRPAR</sequence>
<dbReference type="PANTHER" id="PTHR43877:SF2">
    <property type="entry name" value="AMINOALKYLPHOSPHONATE N-ACETYLTRANSFERASE-RELATED"/>
    <property type="match status" value="1"/>
</dbReference>
<evidence type="ECO:0000259" key="3">
    <source>
        <dbReference type="PROSITE" id="PS51186"/>
    </source>
</evidence>
<dbReference type="EC" id="2.3.-.-" evidence="4"/>
<evidence type="ECO:0000313" key="4">
    <source>
        <dbReference type="EMBL" id="MFD0926737.1"/>
    </source>
</evidence>
<dbReference type="InterPro" id="IPR016181">
    <property type="entry name" value="Acyl_CoA_acyltransferase"/>
</dbReference>
<accession>A0ABW3G9J2</accession>
<reference evidence="5" key="1">
    <citation type="journal article" date="2019" name="Int. J. Syst. Evol. Microbiol.">
        <title>The Global Catalogue of Microorganisms (GCM) 10K type strain sequencing project: providing services to taxonomists for standard genome sequencing and annotation.</title>
        <authorList>
            <consortium name="The Broad Institute Genomics Platform"/>
            <consortium name="The Broad Institute Genome Sequencing Center for Infectious Disease"/>
            <person name="Wu L."/>
            <person name="Ma J."/>
        </authorList>
    </citation>
    <scope>NUCLEOTIDE SEQUENCE [LARGE SCALE GENOMIC DNA]</scope>
    <source>
        <strain evidence="5">CCUG 50873</strain>
    </source>
</reference>
<dbReference type="CDD" id="cd04301">
    <property type="entry name" value="NAT_SF"/>
    <property type="match status" value="1"/>
</dbReference>
<evidence type="ECO:0000313" key="5">
    <source>
        <dbReference type="Proteomes" id="UP001597068"/>
    </source>
</evidence>
<evidence type="ECO:0000256" key="2">
    <source>
        <dbReference type="ARBA" id="ARBA00023315"/>
    </source>
</evidence>
<organism evidence="4 5">
    <name type="scientific">Williamsia deligens</name>
    <dbReference type="NCBI Taxonomy" id="321325"/>
    <lineage>
        <taxon>Bacteria</taxon>
        <taxon>Bacillati</taxon>
        <taxon>Actinomycetota</taxon>
        <taxon>Actinomycetes</taxon>
        <taxon>Mycobacteriales</taxon>
        <taxon>Nocardiaceae</taxon>
        <taxon>Williamsia</taxon>
    </lineage>
</organism>
<keyword evidence="5" id="KW-1185">Reference proteome</keyword>
<evidence type="ECO:0000256" key="1">
    <source>
        <dbReference type="ARBA" id="ARBA00022679"/>
    </source>
</evidence>
<keyword evidence="1 4" id="KW-0808">Transferase</keyword>
<dbReference type="EMBL" id="JBHTIL010000001">
    <property type="protein sequence ID" value="MFD0926737.1"/>
    <property type="molecule type" value="Genomic_DNA"/>
</dbReference>
<keyword evidence="2 4" id="KW-0012">Acyltransferase</keyword>
<proteinExistence type="predicted"/>
<dbReference type="SUPFAM" id="SSF55729">
    <property type="entry name" value="Acyl-CoA N-acyltransferases (Nat)"/>
    <property type="match status" value="1"/>
</dbReference>
<dbReference type="InterPro" id="IPR000182">
    <property type="entry name" value="GNAT_dom"/>
</dbReference>
<dbReference type="RefSeq" id="WP_253645410.1">
    <property type="nucleotide sequence ID" value="NZ_BAAAMO010000002.1"/>
</dbReference>
<dbReference type="Pfam" id="PF00583">
    <property type="entry name" value="Acetyltransf_1"/>
    <property type="match status" value="1"/>
</dbReference>
<dbReference type="InterPro" id="IPR050832">
    <property type="entry name" value="Bact_Acetyltransf"/>
</dbReference>
<comment type="caution">
    <text evidence="4">The sequence shown here is derived from an EMBL/GenBank/DDBJ whole genome shotgun (WGS) entry which is preliminary data.</text>
</comment>
<dbReference type="PROSITE" id="PS51186">
    <property type="entry name" value="GNAT"/>
    <property type="match status" value="1"/>
</dbReference>
<feature type="domain" description="N-acetyltransferase" evidence="3">
    <location>
        <begin position="18"/>
        <end position="160"/>
    </location>
</feature>
<dbReference type="Gene3D" id="3.40.630.30">
    <property type="match status" value="1"/>
</dbReference>
<dbReference type="PANTHER" id="PTHR43877">
    <property type="entry name" value="AMINOALKYLPHOSPHONATE N-ACETYLTRANSFERASE-RELATED-RELATED"/>
    <property type="match status" value="1"/>
</dbReference>
<gene>
    <name evidence="4" type="ORF">ACFQ04_13425</name>
</gene>
<name>A0ABW3G9J2_9NOCA</name>
<dbReference type="Proteomes" id="UP001597068">
    <property type="component" value="Unassembled WGS sequence"/>
</dbReference>